<proteinExistence type="predicted"/>
<evidence type="ECO:0000256" key="1">
    <source>
        <dbReference type="SAM" id="MobiDB-lite"/>
    </source>
</evidence>
<reference evidence="2 3" key="1">
    <citation type="submission" date="2022-01" db="EMBL/GenBank/DDBJ databases">
        <authorList>
            <person name="Xiong W."/>
            <person name="Schranz E."/>
        </authorList>
    </citation>
    <scope>NUCLEOTIDE SEQUENCE [LARGE SCALE GENOMIC DNA]</scope>
</reference>
<sequence length="146" mass="17327">MSKRLRSTSSSSKVHIYVIGVQVYVGSRRRKFKSTSETIATTTAQRRLHHLRHWSSYLRQELRWRCLVVRSMSLVVVWMVRQKGASPVNRVIRQAEVVRHVDVYIDHDNEPIFEWIEKKEPDSEELEYSEEDVDSVLEDDENCEHE</sequence>
<keyword evidence="3" id="KW-1185">Reference proteome</keyword>
<protein>
    <submittedName>
        <fullName evidence="2">Uncharacterized protein</fullName>
    </submittedName>
</protein>
<gene>
    <name evidence="2" type="ORF">LVIROSA_LOCUS33255</name>
</gene>
<name>A0AAU9PC41_9ASTR</name>
<accession>A0AAU9PC41</accession>
<feature type="compositionally biased region" description="Acidic residues" evidence="1">
    <location>
        <begin position="122"/>
        <end position="146"/>
    </location>
</feature>
<feature type="region of interest" description="Disordered" evidence="1">
    <location>
        <begin position="121"/>
        <end position="146"/>
    </location>
</feature>
<dbReference type="Proteomes" id="UP001157418">
    <property type="component" value="Unassembled WGS sequence"/>
</dbReference>
<organism evidence="2 3">
    <name type="scientific">Lactuca virosa</name>
    <dbReference type="NCBI Taxonomy" id="75947"/>
    <lineage>
        <taxon>Eukaryota</taxon>
        <taxon>Viridiplantae</taxon>
        <taxon>Streptophyta</taxon>
        <taxon>Embryophyta</taxon>
        <taxon>Tracheophyta</taxon>
        <taxon>Spermatophyta</taxon>
        <taxon>Magnoliopsida</taxon>
        <taxon>eudicotyledons</taxon>
        <taxon>Gunneridae</taxon>
        <taxon>Pentapetalae</taxon>
        <taxon>asterids</taxon>
        <taxon>campanulids</taxon>
        <taxon>Asterales</taxon>
        <taxon>Asteraceae</taxon>
        <taxon>Cichorioideae</taxon>
        <taxon>Cichorieae</taxon>
        <taxon>Lactucinae</taxon>
        <taxon>Lactuca</taxon>
    </lineage>
</organism>
<evidence type="ECO:0000313" key="3">
    <source>
        <dbReference type="Proteomes" id="UP001157418"/>
    </source>
</evidence>
<comment type="caution">
    <text evidence="2">The sequence shown here is derived from an EMBL/GenBank/DDBJ whole genome shotgun (WGS) entry which is preliminary data.</text>
</comment>
<evidence type="ECO:0000313" key="2">
    <source>
        <dbReference type="EMBL" id="CAH1447657.1"/>
    </source>
</evidence>
<dbReference type="AlphaFoldDB" id="A0AAU9PC41"/>
<dbReference type="EMBL" id="CAKMRJ010005567">
    <property type="protein sequence ID" value="CAH1447657.1"/>
    <property type="molecule type" value="Genomic_DNA"/>
</dbReference>